<evidence type="ECO:0000313" key="1">
    <source>
        <dbReference type="EMBL" id="CAK9251241.1"/>
    </source>
</evidence>
<reference evidence="1" key="1">
    <citation type="submission" date="2024-02" db="EMBL/GenBank/DDBJ databases">
        <authorList>
            <consortium name="ELIXIR-Norway"/>
            <consortium name="Elixir Norway"/>
        </authorList>
    </citation>
    <scope>NUCLEOTIDE SEQUENCE</scope>
</reference>
<protein>
    <submittedName>
        <fullName evidence="1">Uncharacterized protein</fullName>
    </submittedName>
</protein>
<dbReference type="Proteomes" id="UP001497444">
    <property type="component" value="Unassembled WGS sequence"/>
</dbReference>
<proteinExistence type="predicted"/>
<accession>A0ABP0V9Y8</accession>
<dbReference type="EMBL" id="CAXAQS010000347">
    <property type="protein sequence ID" value="CAK9251241.1"/>
    <property type="molecule type" value="Genomic_DNA"/>
</dbReference>
<evidence type="ECO:0000313" key="2">
    <source>
        <dbReference type="Proteomes" id="UP001497444"/>
    </source>
</evidence>
<organism evidence="1 2">
    <name type="scientific">Sphagnum jensenii</name>
    <dbReference type="NCBI Taxonomy" id="128206"/>
    <lineage>
        <taxon>Eukaryota</taxon>
        <taxon>Viridiplantae</taxon>
        <taxon>Streptophyta</taxon>
        <taxon>Embryophyta</taxon>
        <taxon>Bryophyta</taxon>
        <taxon>Sphagnophytina</taxon>
        <taxon>Sphagnopsida</taxon>
        <taxon>Sphagnales</taxon>
        <taxon>Sphagnaceae</taxon>
        <taxon>Sphagnum</taxon>
    </lineage>
</organism>
<comment type="caution">
    <text evidence="1">The sequence shown here is derived from an EMBL/GenBank/DDBJ whole genome shotgun (WGS) entry which is preliminary data.</text>
</comment>
<sequence>MVREAIRGRGGRFFTIAFKRKTKGKNGEPVGEIRRMVCRRHVRKYVKGVLPIGQRAAEDLRCEVLTVFCIDTFHKLRKEGMPLRKPEQTPTGRLTLRKSWNLHHLRRNWQGDKMGVALVAALILARQEM</sequence>
<name>A0ABP0V9Y8_9BRYO</name>
<keyword evidence="2" id="KW-1185">Reference proteome</keyword>
<gene>
    <name evidence="1" type="ORF">CSSPJE1EN1_LOCUS26619</name>
</gene>